<protein>
    <submittedName>
        <fullName evidence="1">Uncharacterized protein</fullName>
    </submittedName>
</protein>
<organism evidence="1 2">
    <name type="scientific">Knipowitschia caucasica</name>
    <name type="common">Caucasian dwarf goby</name>
    <name type="synonym">Pomatoschistus caucasicus</name>
    <dbReference type="NCBI Taxonomy" id="637954"/>
    <lineage>
        <taxon>Eukaryota</taxon>
        <taxon>Metazoa</taxon>
        <taxon>Chordata</taxon>
        <taxon>Craniata</taxon>
        <taxon>Vertebrata</taxon>
        <taxon>Euteleostomi</taxon>
        <taxon>Actinopterygii</taxon>
        <taxon>Neopterygii</taxon>
        <taxon>Teleostei</taxon>
        <taxon>Neoteleostei</taxon>
        <taxon>Acanthomorphata</taxon>
        <taxon>Gobiaria</taxon>
        <taxon>Gobiiformes</taxon>
        <taxon>Gobioidei</taxon>
        <taxon>Gobiidae</taxon>
        <taxon>Gobiinae</taxon>
        <taxon>Knipowitschia</taxon>
    </lineage>
</organism>
<evidence type="ECO:0000313" key="2">
    <source>
        <dbReference type="Proteomes" id="UP001497482"/>
    </source>
</evidence>
<accession>A0AAV2IZ29</accession>
<proteinExistence type="predicted"/>
<gene>
    <name evidence="1" type="ORF">KC01_LOCUS1773</name>
</gene>
<dbReference type="Proteomes" id="UP001497482">
    <property type="component" value="Chromosome 1"/>
</dbReference>
<dbReference type="EMBL" id="OZ035823">
    <property type="protein sequence ID" value="CAL1569318.1"/>
    <property type="molecule type" value="Genomic_DNA"/>
</dbReference>
<name>A0AAV2IZ29_KNICA</name>
<keyword evidence="2" id="KW-1185">Reference proteome</keyword>
<dbReference type="AlphaFoldDB" id="A0AAV2IZ29"/>
<sequence length="243" mass="26223">MCAKLLPRSLGTSKQKDAHLSLQLTSSPITADTAVTHYRSRRGQCCCRQAARLCLYCSSSRSLLQLVSVSTAARLGHCHSSSRSLLQLVPLSAAARLCLYCSSSRSLPQLVAVSAAARPGLCHSSSRSLLQLVAVSAAARCGLTHRNSMPGSALSSLGYLAEPSRQPRSDPTPHHHFGSNNLRLVPAVQAQAHSPPPESTSRVRLQAQDILMMCKFLLVLSDTKGYLDAVEASPRGEWRQQQR</sequence>
<reference evidence="1 2" key="1">
    <citation type="submission" date="2024-04" db="EMBL/GenBank/DDBJ databases">
        <authorList>
            <person name="Waldvogel A.-M."/>
            <person name="Schoenle A."/>
        </authorList>
    </citation>
    <scope>NUCLEOTIDE SEQUENCE [LARGE SCALE GENOMIC DNA]</scope>
</reference>
<evidence type="ECO:0000313" key="1">
    <source>
        <dbReference type="EMBL" id="CAL1569318.1"/>
    </source>
</evidence>